<dbReference type="Pfam" id="PF26304">
    <property type="entry name" value="FliMN_C_rel"/>
    <property type="match status" value="1"/>
</dbReference>
<evidence type="ECO:0000313" key="8">
    <source>
        <dbReference type="Proteomes" id="UP000192721"/>
    </source>
</evidence>
<dbReference type="SUPFAM" id="SSF101801">
    <property type="entry name" value="Surface presentation of antigens (SPOA)"/>
    <property type="match status" value="1"/>
</dbReference>
<dbReference type="InterPro" id="IPR003283">
    <property type="entry name" value="T3SS_OMP_SpaO"/>
</dbReference>
<dbReference type="PRINTS" id="PR01339">
    <property type="entry name" value="TYPE3OMOPROT"/>
</dbReference>
<dbReference type="EMBL" id="MUKV01000002">
    <property type="protein sequence ID" value="OQS43679.1"/>
    <property type="molecule type" value="Genomic_DNA"/>
</dbReference>
<dbReference type="InterPro" id="IPR058805">
    <property type="entry name" value="SpaO_FliMN_C_rel"/>
</dbReference>
<feature type="domain" description="Flagellar motor switch protein FliN-like C-terminal" evidence="4">
    <location>
        <begin position="222"/>
        <end position="291"/>
    </location>
</feature>
<feature type="domain" description="SpaO FliM/N C-terminal related" evidence="6">
    <location>
        <begin position="148"/>
        <end position="208"/>
    </location>
</feature>
<dbReference type="NCBIfam" id="NF006018">
    <property type="entry name" value="PRK08158.1"/>
    <property type="match status" value="1"/>
</dbReference>
<dbReference type="PANTHER" id="PTHR30034:SF5">
    <property type="entry name" value="SECRETION SYSTEM APPARATUS PROTEIN SSAQ"/>
    <property type="match status" value="1"/>
</dbReference>
<dbReference type="Pfam" id="PF26294">
    <property type="entry name" value="SpaO_N"/>
    <property type="match status" value="1"/>
</dbReference>
<accession>A0A1W0D9J6</accession>
<evidence type="ECO:0000259" key="4">
    <source>
        <dbReference type="Pfam" id="PF01052"/>
    </source>
</evidence>
<evidence type="ECO:0000259" key="5">
    <source>
        <dbReference type="Pfam" id="PF26294"/>
    </source>
</evidence>
<comment type="similarity">
    <text evidence="1">Belongs to the FliN/MopA/SpaO family.</text>
</comment>
<evidence type="ECO:0000256" key="1">
    <source>
        <dbReference type="ARBA" id="ARBA00009226"/>
    </source>
</evidence>
<dbReference type="InterPro" id="IPR036429">
    <property type="entry name" value="SpoA-like_sf"/>
</dbReference>
<organism evidence="7 8">
    <name type="scientific">Chromobacterium haemolyticum</name>
    <dbReference type="NCBI Taxonomy" id="394935"/>
    <lineage>
        <taxon>Bacteria</taxon>
        <taxon>Pseudomonadati</taxon>
        <taxon>Pseudomonadota</taxon>
        <taxon>Betaproteobacteria</taxon>
        <taxon>Neisseriales</taxon>
        <taxon>Chromobacteriaceae</taxon>
        <taxon>Chromobacterium</taxon>
    </lineage>
</organism>
<name>A0A1W0D9J6_9NEIS</name>
<dbReference type="Proteomes" id="UP000192721">
    <property type="component" value="Unassembled WGS sequence"/>
</dbReference>
<dbReference type="InterPro" id="IPR013385">
    <property type="entry name" value="T3SS_SpaO/YscQ/SpaO"/>
</dbReference>
<dbReference type="NCBIfam" id="TIGR02551">
    <property type="entry name" value="SpaO_YscQ"/>
    <property type="match status" value="1"/>
</dbReference>
<evidence type="ECO:0000313" key="7">
    <source>
        <dbReference type="EMBL" id="OQS43679.1"/>
    </source>
</evidence>
<evidence type="ECO:0000256" key="2">
    <source>
        <dbReference type="ARBA" id="ARBA00021925"/>
    </source>
</evidence>
<evidence type="ECO:0000256" key="3">
    <source>
        <dbReference type="ARBA" id="ARBA00023026"/>
    </source>
</evidence>
<dbReference type="GO" id="GO:0071978">
    <property type="term" value="P:bacterial-type flagellum-dependent swarming motility"/>
    <property type="evidence" value="ECO:0007669"/>
    <property type="project" value="TreeGrafter"/>
</dbReference>
<gene>
    <name evidence="7" type="ORF">B0T45_02920</name>
</gene>
<protein>
    <recommendedName>
        <fullName evidence="2">Surface presentation of antigens protein SpaO</fullName>
    </recommendedName>
</protein>
<sequence>MMLALRQIDARERALQRAAAAWRRQGWDATLETPPRGGLWLSVADAEQRWQGWLQPRAWLESTAPELARLALSAGVEAQAAQWLAAAERPLTPPMPELAYQRLSLGEAGPGDALPRQALLRVMCAEGPLWLERAPAFEAGDALDPAPLLSWPLRFVIGDSRLSLGLLRGVARGDVLLIREQTAAVRCHDRALGTYQSYEEGIVMEWDESQQATEQEAPARDMGQLPVELEFVLHRGRVTLTELQDLCRGQLLNLPADVERRVEVRANGALLGRGELVQLAGHLGVEVTEWLGGAADVE</sequence>
<dbReference type="Pfam" id="PF01052">
    <property type="entry name" value="FliMN_C"/>
    <property type="match status" value="1"/>
</dbReference>
<dbReference type="GO" id="GO:0030254">
    <property type="term" value="P:protein secretion by the type III secretion system"/>
    <property type="evidence" value="ECO:0007669"/>
    <property type="project" value="InterPro"/>
</dbReference>
<dbReference type="PANTHER" id="PTHR30034">
    <property type="entry name" value="FLAGELLAR MOTOR SWITCH PROTEIN FLIM"/>
    <property type="match status" value="1"/>
</dbReference>
<comment type="caution">
    <text evidence="7">The sequence shown here is derived from an EMBL/GenBank/DDBJ whole genome shotgun (WGS) entry which is preliminary data.</text>
</comment>
<dbReference type="InterPro" id="IPR058804">
    <property type="entry name" value="SpaO_N"/>
</dbReference>
<proteinExistence type="inferred from homology"/>
<dbReference type="Gene3D" id="2.30.330.10">
    <property type="entry name" value="SpoA-like"/>
    <property type="match status" value="1"/>
</dbReference>
<dbReference type="AlphaFoldDB" id="A0A1W0D9J6"/>
<dbReference type="GO" id="GO:0050918">
    <property type="term" value="P:positive chemotaxis"/>
    <property type="evidence" value="ECO:0007669"/>
    <property type="project" value="TreeGrafter"/>
</dbReference>
<evidence type="ECO:0000259" key="6">
    <source>
        <dbReference type="Pfam" id="PF26304"/>
    </source>
</evidence>
<dbReference type="InterPro" id="IPR001543">
    <property type="entry name" value="FliN-like_C"/>
</dbReference>
<keyword evidence="3" id="KW-0843">Virulence</keyword>
<feature type="domain" description="SpaO N-terminal" evidence="5">
    <location>
        <begin position="5"/>
        <end position="135"/>
    </location>
</feature>
<reference evidence="7 8" key="1">
    <citation type="submission" date="2017-02" db="EMBL/GenBank/DDBJ databases">
        <title>Chromobacterium haemolyticum H5244.</title>
        <authorList>
            <person name="Gulvik C.A."/>
        </authorList>
    </citation>
    <scope>NUCLEOTIDE SEQUENCE [LARGE SCALE GENOMIC DNA]</scope>
    <source>
        <strain evidence="7 8">H5244</strain>
    </source>
</reference>